<evidence type="ECO:0000313" key="10">
    <source>
        <dbReference type="Proteomes" id="UP000288805"/>
    </source>
</evidence>
<dbReference type="Pfam" id="PF00249">
    <property type="entry name" value="Myb_DNA-binding"/>
    <property type="match status" value="1"/>
</dbReference>
<evidence type="ECO:0000259" key="7">
    <source>
        <dbReference type="PROSITE" id="PS50090"/>
    </source>
</evidence>
<sequence>MRIVQTQTEIKACLLRCCLISLSPQTDQLKTTLFYKFPSAHDHHEAQPSIGYQSHCLFKVSIFSSQLVIQWGGLPCFLSSSIFDGKFIVLIASICAAKSVMARPQEQRRPWTLEEDNKLKEFKLKYPNESWGKIAELAELDRTDKRCWESWASMAKYHLPGRSHNDIKNRWNNHLKKRQATISDLRQHLLYLEEQLLMDDETSDYSVRGDDLEALVAEFASLIPNVDPNASSIPKHTSELGSEEEVVSFCGRIHGEDLEFRDEGLQRMGIQFDSDTESSE</sequence>
<dbReference type="PROSITE" id="PS50090">
    <property type="entry name" value="MYB_LIKE"/>
    <property type="match status" value="1"/>
</dbReference>
<dbReference type="InterPro" id="IPR051953">
    <property type="entry name" value="Plant_SW-associated_TFs"/>
</dbReference>
<proteinExistence type="predicted"/>
<dbReference type="GO" id="GO:0003677">
    <property type="term" value="F:DNA binding"/>
    <property type="evidence" value="ECO:0007669"/>
    <property type="project" value="UniProtKB-KW"/>
</dbReference>
<evidence type="ECO:0000256" key="3">
    <source>
        <dbReference type="ARBA" id="ARBA00023015"/>
    </source>
</evidence>
<organism evidence="9 10">
    <name type="scientific">Vitis vinifera</name>
    <name type="common">Grape</name>
    <dbReference type="NCBI Taxonomy" id="29760"/>
    <lineage>
        <taxon>Eukaryota</taxon>
        <taxon>Viridiplantae</taxon>
        <taxon>Streptophyta</taxon>
        <taxon>Embryophyta</taxon>
        <taxon>Tracheophyta</taxon>
        <taxon>Spermatophyta</taxon>
        <taxon>Magnoliopsida</taxon>
        <taxon>eudicotyledons</taxon>
        <taxon>Gunneridae</taxon>
        <taxon>Pentapetalae</taxon>
        <taxon>rosids</taxon>
        <taxon>Vitales</taxon>
        <taxon>Vitaceae</taxon>
        <taxon>Viteae</taxon>
        <taxon>Vitis</taxon>
    </lineage>
</organism>
<evidence type="ECO:0000313" key="9">
    <source>
        <dbReference type="EMBL" id="RVW13226.1"/>
    </source>
</evidence>
<dbReference type="EMBL" id="QGNW01002660">
    <property type="protein sequence ID" value="RVW13226.1"/>
    <property type="molecule type" value="Genomic_DNA"/>
</dbReference>
<dbReference type="SMART" id="SM00717">
    <property type="entry name" value="SANT"/>
    <property type="match status" value="1"/>
</dbReference>
<feature type="domain" description="HTH myb-type" evidence="8">
    <location>
        <begin position="103"/>
        <end position="179"/>
    </location>
</feature>
<name>A0A438BQJ1_VITVI</name>
<dbReference type="CDD" id="cd00167">
    <property type="entry name" value="SANT"/>
    <property type="match status" value="1"/>
</dbReference>
<keyword evidence="5" id="KW-0804">Transcription</keyword>
<accession>A0A438BQJ1</accession>
<dbReference type="InterPro" id="IPR001005">
    <property type="entry name" value="SANT/Myb"/>
</dbReference>
<dbReference type="InterPro" id="IPR017930">
    <property type="entry name" value="Myb_dom"/>
</dbReference>
<evidence type="ECO:0000256" key="5">
    <source>
        <dbReference type="ARBA" id="ARBA00023163"/>
    </source>
</evidence>
<keyword evidence="3" id="KW-0805">Transcription regulation</keyword>
<gene>
    <name evidence="9" type="ORF">CK203_105540</name>
</gene>
<evidence type="ECO:0000259" key="8">
    <source>
        <dbReference type="PROSITE" id="PS51294"/>
    </source>
</evidence>
<reference evidence="9 10" key="1">
    <citation type="journal article" date="2018" name="PLoS Genet.">
        <title>Population sequencing reveals clonal diversity and ancestral inbreeding in the grapevine cultivar Chardonnay.</title>
        <authorList>
            <person name="Roach M.J."/>
            <person name="Johnson D.L."/>
            <person name="Bohlmann J."/>
            <person name="van Vuuren H.J."/>
            <person name="Jones S.J."/>
            <person name="Pretorius I.S."/>
            <person name="Schmidt S.A."/>
            <person name="Borneman A.R."/>
        </authorList>
    </citation>
    <scope>NUCLEOTIDE SEQUENCE [LARGE SCALE GENOMIC DNA]</scope>
    <source>
        <strain evidence="10">cv. Chardonnay</strain>
        <tissue evidence="9">Leaf</tissue>
    </source>
</reference>
<dbReference type="InterPro" id="IPR009057">
    <property type="entry name" value="Homeodomain-like_sf"/>
</dbReference>
<comment type="caution">
    <text evidence="9">The sequence shown here is derived from an EMBL/GenBank/DDBJ whole genome shotgun (WGS) entry which is preliminary data.</text>
</comment>
<dbReference type="PANTHER" id="PTHR47997:SF75">
    <property type="entry name" value="MYB DOMAIN PROTEIN 55"/>
    <property type="match status" value="1"/>
</dbReference>
<keyword evidence="2" id="KW-0677">Repeat</keyword>
<dbReference type="GO" id="GO:0005634">
    <property type="term" value="C:nucleus"/>
    <property type="evidence" value="ECO:0007669"/>
    <property type="project" value="UniProtKB-SubCell"/>
</dbReference>
<evidence type="ECO:0000256" key="2">
    <source>
        <dbReference type="ARBA" id="ARBA00022737"/>
    </source>
</evidence>
<keyword evidence="4" id="KW-0238">DNA-binding</keyword>
<dbReference type="Gene3D" id="1.10.10.60">
    <property type="entry name" value="Homeodomain-like"/>
    <property type="match status" value="2"/>
</dbReference>
<evidence type="ECO:0000256" key="1">
    <source>
        <dbReference type="ARBA" id="ARBA00004123"/>
    </source>
</evidence>
<protein>
    <submittedName>
        <fullName evidence="9">Uncharacterized protein</fullName>
    </submittedName>
</protein>
<dbReference type="Proteomes" id="UP000288805">
    <property type="component" value="Unassembled WGS sequence"/>
</dbReference>
<evidence type="ECO:0000256" key="4">
    <source>
        <dbReference type="ARBA" id="ARBA00023125"/>
    </source>
</evidence>
<dbReference type="PROSITE" id="PS51294">
    <property type="entry name" value="HTH_MYB"/>
    <property type="match status" value="1"/>
</dbReference>
<dbReference type="PANTHER" id="PTHR47997">
    <property type="entry name" value="MYB DOMAIN PROTEIN 55"/>
    <property type="match status" value="1"/>
</dbReference>
<dbReference type="SUPFAM" id="SSF46689">
    <property type="entry name" value="Homeodomain-like"/>
    <property type="match status" value="1"/>
</dbReference>
<evidence type="ECO:0000256" key="6">
    <source>
        <dbReference type="ARBA" id="ARBA00023242"/>
    </source>
</evidence>
<keyword evidence="6" id="KW-0539">Nucleus</keyword>
<comment type="subcellular location">
    <subcellularLocation>
        <location evidence="1">Nucleus</location>
    </subcellularLocation>
</comment>
<feature type="domain" description="Myb-like" evidence="7">
    <location>
        <begin position="103"/>
        <end position="175"/>
    </location>
</feature>
<dbReference type="AlphaFoldDB" id="A0A438BQJ1"/>